<dbReference type="Pfam" id="PF07883">
    <property type="entry name" value="Cupin_2"/>
    <property type="match status" value="1"/>
</dbReference>
<dbReference type="InterPro" id="IPR014710">
    <property type="entry name" value="RmlC-like_jellyroll"/>
</dbReference>
<dbReference type="AlphaFoldDB" id="A0A644W111"/>
<evidence type="ECO:0000256" key="2">
    <source>
        <dbReference type="ARBA" id="ARBA00023125"/>
    </source>
</evidence>
<dbReference type="CDD" id="cd02208">
    <property type="entry name" value="cupin_RmlC-like"/>
    <property type="match status" value="1"/>
</dbReference>
<evidence type="ECO:0000256" key="3">
    <source>
        <dbReference type="ARBA" id="ARBA00023163"/>
    </source>
</evidence>
<keyword evidence="2" id="KW-0238">DNA-binding</keyword>
<dbReference type="InterPro" id="IPR018060">
    <property type="entry name" value="HTH_AraC"/>
</dbReference>
<keyword evidence="3" id="KW-0804">Transcription</keyword>
<dbReference type="InterPro" id="IPR037923">
    <property type="entry name" value="HTH-like"/>
</dbReference>
<dbReference type="InterPro" id="IPR009057">
    <property type="entry name" value="Homeodomain-like_sf"/>
</dbReference>
<dbReference type="SUPFAM" id="SSF46689">
    <property type="entry name" value="Homeodomain-like"/>
    <property type="match status" value="2"/>
</dbReference>
<keyword evidence="1" id="KW-0805">Transcription regulation</keyword>
<gene>
    <name evidence="5" type="primary">rhaS_31</name>
    <name evidence="5" type="ORF">SDC9_43616</name>
</gene>
<dbReference type="PANTHER" id="PTHR43280:SF28">
    <property type="entry name" value="HTH-TYPE TRANSCRIPTIONAL ACTIVATOR RHAS"/>
    <property type="match status" value="1"/>
</dbReference>
<evidence type="ECO:0000313" key="5">
    <source>
        <dbReference type="EMBL" id="MPL97425.1"/>
    </source>
</evidence>
<dbReference type="SMART" id="SM00342">
    <property type="entry name" value="HTH_ARAC"/>
    <property type="match status" value="1"/>
</dbReference>
<dbReference type="InterPro" id="IPR018062">
    <property type="entry name" value="HTH_AraC-typ_CS"/>
</dbReference>
<name>A0A644W111_9ZZZZ</name>
<dbReference type="PANTHER" id="PTHR43280">
    <property type="entry name" value="ARAC-FAMILY TRANSCRIPTIONAL REGULATOR"/>
    <property type="match status" value="1"/>
</dbReference>
<proteinExistence type="predicted"/>
<protein>
    <submittedName>
        <fullName evidence="5">HTH-type transcriptional activator RhaS</fullName>
    </submittedName>
</protein>
<dbReference type="GO" id="GO:0003700">
    <property type="term" value="F:DNA-binding transcription factor activity"/>
    <property type="evidence" value="ECO:0007669"/>
    <property type="project" value="InterPro"/>
</dbReference>
<reference evidence="5" key="1">
    <citation type="submission" date="2019-08" db="EMBL/GenBank/DDBJ databases">
        <authorList>
            <person name="Kucharzyk K."/>
            <person name="Murdoch R.W."/>
            <person name="Higgins S."/>
            <person name="Loffler F."/>
        </authorList>
    </citation>
    <scope>NUCLEOTIDE SEQUENCE</scope>
</reference>
<accession>A0A644W111</accession>
<dbReference type="GO" id="GO:0043565">
    <property type="term" value="F:sequence-specific DNA binding"/>
    <property type="evidence" value="ECO:0007669"/>
    <property type="project" value="InterPro"/>
</dbReference>
<evidence type="ECO:0000256" key="1">
    <source>
        <dbReference type="ARBA" id="ARBA00023015"/>
    </source>
</evidence>
<dbReference type="Gene3D" id="1.10.10.60">
    <property type="entry name" value="Homeodomain-like"/>
    <property type="match status" value="2"/>
</dbReference>
<dbReference type="PRINTS" id="PR00032">
    <property type="entry name" value="HTHARAC"/>
</dbReference>
<organism evidence="5">
    <name type="scientific">bioreactor metagenome</name>
    <dbReference type="NCBI Taxonomy" id="1076179"/>
    <lineage>
        <taxon>unclassified sequences</taxon>
        <taxon>metagenomes</taxon>
        <taxon>ecological metagenomes</taxon>
    </lineage>
</organism>
<feature type="domain" description="HTH araC/xylS-type" evidence="4">
    <location>
        <begin position="195"/>
        <end position="293"/>
    </location>
</feature>
<comment type="caution">
    <text evidence="5">The sequence shown here is derived from an EMBL/GenBank/DDBJ whole genome shotgun (WGS) entry which is preliminary data.</text>
</comment>
<dbReference type="Pfam" id="PF12833">
    <property type="entry name" value="HTH_18"/>
    <property type="match status" value="1"/>
</dbReference>
<evidence type="ECO:0000259" key="4">
    <source>
        <dbReference type="PROSITE" id="PS01124"/>
    </source>
</evidence>
<dbReference type="InterPro" id="IPR013096">
    <property type="entry name" value="Cupin_2"/>
</dbReference>
<dbReference type="SUPFAM" id="SSF51215">
    <property type="entry name" value="Regulatory protein AraC"/>
    <property type="match status" value="1"/>
</dbReference>
<sequence>MDTKSYLQLKEQVNHGNLKLPMEVYHVEFRNSADFYSHWHDEMEFIYILDGSAEICIDFKVFNVTTGDFVIIPNGAIHYMIGKENTKISYIALVFSLSLIEGNTLDYSQINFVTPMIQNKLFFKNVVTKSDIGHSNIVNAFNLLIESYNNKAYGFQLSIKGALFSIFSTIFKENYVSLNVDQDKNNDLVKVEKLKEVIKYIQINYKNSISIKELADIAQYSEYHFLRFFKAQTGKTCTQYINYFRIQKATLLLLDTDLPITEIGYEVGFGDVSYFIKIFKKFLSISPTKYRKTNLF</sequence>
<dbReference type="PROSITE" id="PS00041">
    <property type="entry name" value="HTH_ARAC_FAMILY_1"/>
    <property type="match status" value="1"/>
</dbReference>
<dbReference type="InterPro" id="IPR020449">
    <property type="entry name" value="Tscrpt_reg_AraC-type_HTH"/>
</dbReference>
<dbReference type="PROSITE" id="PS01124">
    <property type="entry name" value="HTH_ARAC_FAMILY_2"/>
    <property type="match status" value="1"/>
</dbReference>
<dbReference type="Gene3D" id="2.60.120.10">
    <property type="entry name" value="Jelly Rolls"/>
    <property type="match status" value="1"/>
</dbReference>
<dbReference type="EMBL" id="VSSQ01000555">
    <property type="protein sequence ID" value="MPL97425.1"/>
    <property type="molecule type" value="Genomic_DNA"/>
</dbReference>